<sequence length="72" mass="8326">MGETQGSPWVPNNAKKQMSVWFDKLKSNTNALTDAKEQHQQWNASFSLRSPSREPNKCLLFSCQKKKKERNS</sequence>
<dbReference type="EMBL" id="BPLQ01013884">
    <property type="protein sequence ID" value="GIY75777.1"/>
    <property type="molecule type" value="Genomic_DNA"/>
</dbReference>
<evidence type="ECO:0000313" key="1">
    <source>
        <dbReference type="EMBL" id="GIY75777.1"/>
    </source>
</evidence>
<organism evidence="2 3">
    <name type="scientific">Caerostris darwini</name>
    <dbReference type="NCBI Taxonomy" id="1538125"/>
    <lineage>
        <taxon>Eukaryota</taxon>
        <taxon>Metazoa</taxon>
        <taxon>Ecdysozoa</taxon>
        <taxon>Arthropoda</taxon>
        <taxon>Chelicerata</taxon>
        <taxon>Arachnida</taxon>
        <taxon>Araneae</taxon>
        <taxon>Araneomorphae</taxon>
        <taxon>Entelegynae</taxon>
        <taxon>Araneoidea</taxon>
        <taxon>Araneidae</taxon>
        <taxon>Caerostris</taxon>
    </lineage>
</organism>
<accession>A0AAV4W3A6</accession>
<dbReference type="AlphaFoldDB" id="A0AAV4W3A6"/>
<gene>
    <name evidence="2" type="ORF">CDAR_26731</name>
    <name evidence="1" type="ORF">CDAR_519091</name>
</gene>
<proteinExistence type="predicted"/>
<evidence type="ECO:0000313" key="2">
    <source>
        <dbReference type="EMBL" id="GIY77241.1"/>
    </source>
</evidence>
<reference evidence="2 3" key="1">
    <citation type="submission" date="2021-06" db="EMBL/GenBank/DDBJ databases">
        <title>Caerostris darwini draft genome.</title>
        <authorList>
            <person name="Kono N."/>
            <person name="Arakawa K."/>
        </authorList>
    </citation>
    <scope>NUCLEOTIDE SEQUENCE [LARGE SCALE GENOMIC DNA]</scope>
</reference>
<name>A0AAV4W3A6_9ARAC</name>
<evidence type="ECO:0000313" key="3">
    <source>
        <dbReference type="Proteomes" id="UP001054837"/>
    </source>
</evidence>
<keyword evidence="3" id="KW-1185">Reference proteome</keyword>
<dbReference type="Proteomes" id="UP001054837">
    <property type="component" value="Unassembled WGS sequence"/>
</dbReference>
<comment type="caution">
    <text evidence="2">The sequence shown here is derived from an EMBL/GenBank/DDBJ whole genome shotgun (WGS) entry which is preliminary data.</text>
</comment>
<dbReference type="EMBL" id="BPLQ01014085">
    <property type="protein sequence ID" value="GIY77241.1"/>
    <property type="molecule type" value="Genomic_DNA"/>
</dbReference>
<protein>
    <submittedName>
        <fullName evidence="2">Uncharacterized protein</fullName>
    </submittedName>
</protein>